<dbReference type="Pfam" id="PF18102">
    <property type="entry name" value="DTC"/>
    <property type="match status" value="1"/>
</dbReference>
<feature type="domain" description="RING-type" evidence="11">
    <location>
        <begin position="321"/>
        <end position="379"/>
    </location>
</feature>
<evidence type="ECO:0000313" key="13">
    <source>
        <dbReference type="EMBL" id="BAE06372.1"/>
    </source>
</evidence>
<evidence type="ECO:0000256" key="3">
    <source>
        <dbReference type="ARBA" id="ARBA00009413"/>
    </source>
</evidence>
<dbReference type="UniPathway" id="UPA00143"/>
<dbReference type="AlphaFoldDB" id="Q4H3Q5"/>
<dbReference type="GO" id="GO:0005737">
    <property type="term" value="C:cytoplasm"/>
    <property type="evidence" value="ECO:0007669"/>
    <property type="project" value="UniProtKB-SubCell"/>
</dbReference>
<name>Q4H3Q5_CIOIN</name>
<evidence type="ECO:0000256" key="4">
    <source>
        <dbReference type="ARBA" id="ARBA00022679"/>
    </source>
</evidence>
<feature type="compositionally biased region" description="Low complexity" evidence="10">
    <location>
        <begin position="228"/>
        <end position="262"/>
    </location>
</feature>
<dbReference type="PANTHER" id="PTHR12622">
    <property type="entry name" value="DELTEX-RELATED"/>
    <property type="match status" value="1"/>
</dbReference>
<keyword evidence="9" id="KW-0963">Cytoplasm</keyword>
<dbReference type="EC" id="2.3.2.27" evidence="9"/>
<sequence>MNRDNIAIWEYLDEFWKMFSVKMCQNIENGYQNYRQGSSANRLKLPRASIDFKTMEYSSQQLIGPGTIRRVVLPGSSLLARNHTWQWKYKNAWENYTAEVNQLIEDHANWNKHQPLNLSQYDPTLMYIIYINDQKSGVQQNKNTGYQRKIRKERFSFKFPTTTDKVTSSLSNPATNSYTTTPTHQQASSARQRRTASRNTHHSSQSSQHYLSNTPSYTIQPATAPSASYTTNSHHSSQSSQHHYSNTLSYTTQPGTTPLYTTSSHHSNPPATSFQNIFSTDPYSSTTNTPALNAINSSSGGKQGLLDKFSTTLTTPPSHDCVICMTSLSDVSGFQTSGATNQASSVIELKTCKHIFHAECLIASMQSGANDSFTCPCCKVIYGVKTGNQPPGQMHWSVIQTSVPGYEPHHTIRITYDIRAGVQTNEHPNPGRRYSVHGFPRIAYLPDNTDGNKVLRLLEVAWNRKLIFTVGDSVTSGAKDTVTWNEIHHKTSITNKHGHGYPDPNYLTNVLNELKAQGVSEDDLK</sequence>
<accession>Q4H3Q5</accession>
<organism evidence="13">
    <name type="scientific">Ciona intestinalis</name>
    <name type="common">Transparent sea squirt</name>
    <name type="synonym">Ascidia intestinalis</name>
    <dbReference type="NCBI Taxonomy" id="7719"/>
    <lineage>
        <taxon>Eukaryota</taxon>
        <taxon>Metazoa</taxon>
        <taxon>Chordata</taxon>
        <taxon>Tunicata</taxon>
        <taxon>Ascidiacea</taxon>
        <taxon>Phlebobranchia</taxon>
        <taxon>Cionidae</taxon>
        <taxon>Ciona</taxon>
    </lineage>
</organism>
<protein>
    <recommendedName>
        <fullName evidence="9">E3 ubiquitin-protein ligase</fullName>
        <ecNumber evidence="9">2.3.2.27</ecNumber>
    </recommendedName>
</protein>
<keyword evidence="5 9" id="KW-0479">Metal-binding</keyword>
<reference evidence="13" key="1">
    <citation type="journal article" date="2003" name="Dev. Genes Evol.">
        <title>Genomewide surveys of developmentally relevant genes in Ciona intestinalis.</title>
        <authorList>
            <person name="Satou Y."/>
            <person name="Satoh N."/>
        </authorList>
    </citation>
    <scope>NUCLEOTIDE SEQUENCE</scope>
</reference>
<keyword evidence="6 8" id="KW-0863">Zinc-finger</keyword>
<dbReference type="GO" id="GO:0008270">
    <property type="term" value="F:zinc ion binding"/>
    <property type="evidence" value="ECO:0007669"/>
    <property type="project" value="UniProtKB-KW"/>
</dbReference>
<dbReference type="InterPro" id="IPR013083">
    <property type="entry name" value="Znf_RING/FYVE/PHD"/>
</dbReference>
<evidence type="ECO:0000256" key="6">
    <source>
        <dbReference type="ARBA" id="ARBA00022771"/>
    </source>
</evidence>
<dbReference type="GO" id="GO:0007219">
    <property type="term" value="P:Notch signaling pathway"/>
    <property type="evidence" value="ECO:0007669"/>
    <property type="project" value="InterPro"/>
</dbReference>
<dbReference type="InterPro" id="IPR039398">
    <property type="entry name" value="Deltex_fam"/>
</dbReference>
<proteinExistence type="evidence at transcript level"/>
<dbReference type="PROSITE" id="PS50089">
    <property type="entry name" value="ZF_RING_2"/>
    <property type="match status" value="1"/>
</dbReference>
<dbReference type="PROSITE" id="PS50918">
    <property type="entry name" value="WWE"/>
    <property type="match status" value="1"/>
</dbReference>
<dbReference type="InterPro" id="IPR039396">
    <property type="entry name" value="Deltex_C"/>
</dbReference>
<feature type="compositionally biased region" description="Polar residues" evidence="10">
    <location>
        <begin position="162"/>
        <end position="184"/>
    </location>
</feature>
<dbReference type="InterPro" id="IPR039399">
    <property type="entry name" value="Deltex_C_sf"/>
</dbReference>
<evidence type="ECO:0000256" key="7">
    <source>
        <dbReference type="ARBA" id="ARBA00022833"/>
    </source>
</evidence>
<dbReference type="SUPFAM" id="SSF57850">
    <property type="entry name" value="RING/U-box"/>
    <property type="match status" value="1"/>
</dbReference>
<dbReference type="EMBL" id="AB210367">
    <property type="protein sequence ID" value="BAE06372.1"/>
    <property type="molecule type" value="mRNA"/>
</dbReference>
<feature type="domain" description="WWE" evidence="12">
    <location>
        <begin position="71"/>
        <end position="152"/>
    </location>
</feature>
<evidence type="ECO:0000256" key="1">
    <source>
        <dbReference type="ARBA" id="ARBA00000900"/>
    </source>
</evidence>
<comment type="similarity">
    <text evidence="3 9">Belongs to the Deltex family.</text>
</comment>
<keyword evidence="4 9" id="KW-0808">Transferase</keyword>
<dbReference type="GO" id="GO:0061630">
    <property type="term" value="F:ubiquitin protein ligase activity"/>
    <property type="evidence" value="ECO:0007669"/>
    <property type="project" value="UniProtKB-UniRule"/>
</dbReference>
<evidence type="ECO:0000256" key="5">
    <source>
        <dbReference type="ARBA" id="ARBA00022723"/>
    </source>
</evidence>
<gene>
    <name evidence="13" type="primary">Ci-Deltex</name>
</gene>
<evidence type="ECO:0000256" key="2">
    <source>
        <dbReference type="ARBA" id="ARBA00004906"/>
    </source>
</evidence>
<keyword evidence="7 9" id="KW-0862">Zinc</keyword>
<dbReference type="Gene3D" id="3.30.720.50">
    <property type="match status" value="1"/>
</dbReference>
<dbReference type="CDD" id="cd09633">
    <property type="entry name" value="Deltex_C"/>
    <property type="match status" value="1"/>
</dbReference>
<evidence type="ECO:0000259" key="12">
    <source>
        <dbReference type="PROSITE" id="PS50918"/>
    </source>
</evidence>
<feature type="compositionally biased region" description="Polar residues" evidence="10">
    <location>
        <begin position="263"/>
        <end position="280"/>
    </location>
</feature>
<dbReference type="InterPro" id="IPR001841">
    <property type="entry name" value="Znf_RING"/>
</dbReference>
<reference evidence="13" key="2">
    <citation type="journal article" date="2004" name="Development">
        <title>Gene expression profiles of transcription factors and signaling molecules in the ascidian embryo: towards a comprehensive understanding of gene networks.</title>
        <authorList>
            <person name="Imai K.S."/>
            <person name="Hino K."/>
            <person name="Yagi K."/>
            <person name="Satoh N."/>
            <person name="Satou Y."/>
        </authorList>
    </citation>
    <scope>NUCLEOTIDE SEQUENCE</scope>
</reference>
<dbReference type="Pfam" id="PF02825">
    <property type="entry name" value="WWE"/>
    <property type="match status" value="2"/>
</dbReference>
<comment type="catalytic activity">
    <reaction evidence="1 9">
        <text>S-ubiquitinyl-[E2 ubiquitin-conjugating enzyme]-L-cysteine + [acceptor protein]-L-lysine = [E2 ubiquitin-conjugating enzyme]-L-cysteine + N(6)-ubiquitinyl-[acceptor protein]-L-lysine.</text>
        <dbReference type="EC" id="2.3.2.27"/>
    </reaction>
</comment>
<comment type="subcellular location">
    <subcellularLocation>
        <location evidence="9">Cytoplasm</location>
    </subcellularLocation>
</comment>
<dbReference type="InterPro" id="IPR004170">
    <property type="entry name" value="WWE_dom"/>
</dbReference>
<dbReference type="Gene3D" id="3.30.40.10">
    <property type="entry name" value="Zinc/RING finger domain, C3HC4 (zinc finger)"/>
    <property type="match status" value="1"/>
</dbReference>
<evidence type="ECO:0000256" key="9">
    <source>
        <dbReference type="RuleBase" id="RU367105"/>
    </source>
</evidence>
<evidence type="ECO:0000259" key="11">
    <source>
        <dbReference type="PROSITE" id="PS50089"/>
    </source>
</evidence>
<dbReference type="SUPFAM" id="SSF117839">
    <property type="entry name" value="WWE domain"/>
    <property type="match status" value="1"/>
</dbReference>
<comment type="pathway">
    <text evidence="2 9">Protein modification; protein ubiquitination.</text>
</comment>
<dbReference type="FunFam" id="3.30.390.130:FF:000001">
    <property type="entry name" value="Probable E3 ubiquitin-protein ligase DTX3"/>
    <property type="match status" value="1"/>
</dbReference>
<evidence type="ECO:0000256" key="8">
    <source>
        <dbReference type="PROSITE-ProRule" id="PRU00175"/>
    </source>
</evidence>
<dbReference type="InterPro" id="IPR037197">
    <property type="entry name" value="WWE_dom_sf"/>
</dbReference>
<reference evidence="13" key="3">
    <citation type="submission" date="2005-04" db="EMBL/GenBank/DDBJ databases">
        <title>Expressed genes in Ciona intestinalis.</title>
        <authorList>
            <person name="Satou Y."/>
        </authorList>
    </citation>
    <scope>NUCLEOTIDE SEQUENCE</scope>
</reference>
<evidence type="ECO:0000256" key="10">
    <source>
        <dbReference type="SAM" id="MobiDB-lite"/>
    </source>
</evidence>
<feature type="compositionally biased region" description="Basic residues" evidence="10">
    <location>
        <begin position="191"/>
        <end position="201"/>
    </location>
</feature>
<dbReference type="SMART" id="SM00184">
    <property type="entry name" value="RING"/>
    <property type="match status" value="1"/>
</dbReference>
<dbReference type="Gene3D" id="3.30.390.130">
    <property type="match status" value="1"/>
</dbReference>
<dbReference type="GO" id="GO:0016567">
    <property type="term" value="P:protein ubiquitination"/>
    <property type="evidence" value="ECO:0007669"/>
    <property type="project" value="UniProtKB-UniRule"/>
</dbReference>
<feature type="region of interest" description="Disordered" evidence="10">
    <location>
        <begin position="162"/>
        <end position="280"/>
    </location>
</feature>
<feature type="compositionally biased region" description="Polar residues" evidence="10">
    <location>
        <begin position="210"/>
        <end position="227"/>
    </location>
</feature>